<keyword evidence="6" id="KW-0288">FMN</keyword>
<dbReference type="GO" id="GO:0046872">
    <property type="term" value="F:metal ion binding"/>
    <property type="evidence" value="ECO:0007669"/>
    <property type="project" value="UniProtKB-KW"/>
</dbReference>
<dbReference type="SUPFAM" id="SSF140490">
    <property type="entry name" value="Nqo1C-terminal domain-like"/>
    <property type="match status" value="1"/>
</dbReference>
<dbReference type="InterPro" id="IPR019575">
    <property type="entry name" value="Nuop51_4Fe4S-bd"/>
</dbReference>
<keyword evidence="14" id="KW-1185">Reference proteome</keyword>
<evidence type="ECO:0000256" key="9">
    <source>
        <dbReference type="ARBA" id="ARBA00023014"/>
    </source>
</evidence>
<accession>A0A4R5KYC5</accession>
<dbReference type="SUPFAM" id="SSF142019">
    <property type="entry name" value="Nqo1 FMN-binding domain-like"/>
    <property type="match status" value="1"/>
</dbReference>
<sequence>MNVPAGVDQQAARPPQQQVHPKATRPLPSRLMAAGPGAGIAAHLATFGPLDAEAAAPSLPGMLEASGLTGRGGAAFATWHKALSASRSGRQGAVAPMVIANGAEGEPLSFKDRTLLANAPHLVIDGLLAVGRAVSAAQVYIYASSVSLPGVQRAVAERPRSSGIALVEAPPGFISGEASAVVNYLATGTAIPFDKQGRLSETGFKGQPAVVLNVETLAHIALIARYGPAWFREVGTPEDPGTRLASVSGGAPEHDVVLELPGGAVLTDVLLAAGTNPANVSAVLVGGYHGRWVRPEPYLIAPFGPAHRVVRPGAGVIHSIAAGQCGLQVTAGMARYLAGESAKQCGPCMFGLPAMASVFERLAARVPDPRLPSEMDRLAALVSGRGACSHPDGTARLVTSALEVFSDDVQAHLSGRCLSARWN</sequence>
<dbReference type="Pfam" id="PF01512">
    <property type="entry name" value="Complex1_51K"/>
    <property type="match status" value="1"/>
</dbReference>
<comment type="cofactor">
    <cofactor evidence="1">
        <name>FMN</name>
        <dbReference type="ChEBI" id="CHEBI:58210"/>
    </cofactor>
</comment>
<dbReference type="OrthoDB" id="9805533at2"/>
<keyword evidence="4" id="KW-0004">4Fe-4S</keyword>
<keyword evidence="8" id="KW-0408">Iron</keyword>
<evidence type="ECO:0000256" key="10">
    <source>
        <dbReference type="SAM" id="MobiDB-lite"/>
    </source>
</evidence>
<feature type="region of interest" description="Disordered" evidence="10">
    <location>
        <begin position="1"/>
        <end position="29"/>
    </location>
</feature>
<dbReference type="AlphaFoldDB" id="A0A4R5KYC5"/>
<dbReference type="GO" id="GO:0045333">
    <property type="term" value="P:cellular respiration"/>
    <property type="evidence" value="ECO:0007669"/>
    <property type="project" value="TreeGrafter"/>
</dbReference>
<evidence type="ECO:0000256" key="4">
    <source>
        <dbReference type="ARBA" id="ARBA00022485"/>
    </source>
</evidence>
<dbReference type="RefSeq" id="WP_133202824.1">
    <property type="nucleotide sequence ID" value="NZ_SMRU01000003.1"/>
</dbReference>
<dbReference type="GO" id="GO:0051539">
    <property type="term" value="F:4 iron, 4 sulfur cluster binding"/>
    <property type="evidence" value="ECO:0007669"/>
    <property type="project" value="UniProtKB-KW"/>
</dbReference>
<keyword evidence="7" id="KW-0479">Metal-binding</keyword>
<dbReference type="EMBL" id="SMRU01000003">
    <property type="protein sequence ID" value="TDG01084.1"/>
    <property type="molecule type" value="Genomic_DNA"/>
</dbReference>
<dbReference type="Gene3D" id="3.10.20.600">
    <property type="match status" value="1"/>
</dbReference>
<evidence type="ECO:0000256" key="8">
    <source>
        <dbReference type="ARBA" id="ARBA00023004"/>
    </source>
</evidence>
<comment type="caution">
    <text evidence="13">The sequence shown here is derived from an EMBL/GenBank/DDBJ whole genome shotgun (WGS) entry which is preliminary data.</text>
</comment>
<keyword evidence="9" id="KW-0411">Iron-sulfur</keyword>
<evidence type="ECO:0000313" key="14">
    <source>
        <dbReference type="Proteomes" id="UP000295511"/>
    </source>
</evidence>
<feature type="domain" description="NADH-ubiquinone oxidoreductase 51kDa subunit FMN-binding" evidence="11">
    <location>
        <begin position="64"/>
        <end position="221"/>
    </location>
</feature>
<dbReference type="InterPro" id="IPR011538">
    <property type="entry name" value="Nuo51_FMN-bd"/>
</dbReference>
<dbReference type="PANTHER" id="PTHR11780">
    <property type="entry name" value="NADH-UBIQUINONE OXIDOREDUCTASE FLAVOPROTEIN 1 NDUFV1"/>
    <property type="match status" value="1"/>
</dbReference>
<dbReference type="Gene3D" id="3.40.50.11540">
    <property type="entry name" value="NADH-ubiquinone oxidoreductase 51kDa subunit"/>
    <property type="match status" value="1"/>
</dbReference>
<evidence type="ECO:0000313" key="13">
    <source>
        <dbReference type="EMBL" id="TDG01084.1"/>
    </source>
</evidence>
<evidence type="ECO:0000256" key="3">
    <source>
        <dbReference type="ARBA" id="ARBA00007523"/>
    </source>
</evidence>
<gene>
    <name evidence="13" type="ORF">E1809_03395</name>
</gene>
<dbReference type="InterPro" id="IPR037207">
    <property type="entry name" value="Nuop51_4Fe4S-bd_sf"/>
</dbReference>
<comment type="cofactor">
    <cofactor evidence="2">
        <name>[4Fe-4S] cluster</name>
        <dbReference type="ChEBI" id="CHEBI:49883"/>
    </cofactor>
</comment>
<comment type="similarity">
    <text evidence="3">Belongs to the complex I 51 kDa subunit family.</text>
</comment>
<organism evidence="13 14">
    <name type="scientific">Arthrobacter terricola</name>
    <dbReference type="NCBI Taxonomy" id="2547396"/>
    <lineage>
        <taxon>Bacteria</taxon>
        <taxon>Bacillati</taxon>
        <taxon>Actinomycetota</taxon>
        <taxon>Actinomycetes</taxon>
        <taxon>Micrococcales</taxon>
        <taxon>Micrococcaceae</taxon>
        <taxon>Arthrobacter</taxon>
    </lineage>
</organism>
<evidence type="ECO:0000256" key="2">
    <source>
        <dbReference type="ARBA" id="ARBA00001966"/>
    </source>
</evidence>
<protein>
    <submittedName>
        <fullName evidence="13">Uncharacterized protein</fullName>
    </submittedName>
</protein>
<keyword evidence="5" id="KW-0285">Flavoprotein</keyword>
<evidence type="ECO:0000256" key="5">
    <source>
        <dbReference type="ARBA" id="ARBA00022630"/>
    </source>
</evidence>
<dbReference type="Gene3D" id="1.20.1440.230">
    <property type="entry name" value="NADH-ubiquinone oxidoreductase 51kDa subunit, iron-sulphur binding domain"/>
    <property type="match status" value="1"/>
</dbReference>
<dbReference type="PANTHER" id="PTHR11780:SF10">
    <property type="entry name" value="NADH DEHYDROGENASE [UBIQUINONE] FLAVOPROTEIN 1, MITOCHONDRIAL"/>
    <property type="match status" value="1"/>
</dbReference>
<evidence type="ECO:0000259" key="11">
    <source>
        <dbReference type="Pfam" id="PF01512"/>
    </source>
</evidence>
<reference evidence="13 14" key="1">
    <citation type="submission" date="2019-03" db="EMBL/GenBank/DDBJ databases">
        <title>Whole genome sequence of Arthrobacter sp JH1-1.</title>
        <authorList>
            <person name="Trinh H.N."/>
        </authorList>
    </citation>
    <scope>NUCLEOTIDE SEQUENCE [LARGE SCALE GENOMIC DNA]</scope>
    <source>
        <strain evidence="13 14">JH1-1</strain>
    </source>
</reference>
<evidence type="ECO:0000259" key="12">
    <source>
        <dbReference type="Pfam" id="PF10589"/>
    </source>
</evidence>
<dbReference type="InterPro" id="IPR037225">
    <property type="entry name" value="Nuo51_FMN-bd_sf"/>
</dbReference>
<dbReference type="InterPro" id="IPR050837">
    <property type="entry name" value="ComplexI_51kDa_subunit"/>
</dbReference>
<evidence type="ECO:0000256" key="6">
    <source>
        <dbReference type="ARBA" id="ARBA00022643"/>
    </source>
</evidence>
<dbReference type="Pfam" id="PF10589">
    <property type="entry name" value="NADH_4Fe-4S"/>
    <property type="match status" value="1"/>
</dbReference>
<feature type="domain" description="NADH-ubiquinone oxidoreductase 51kDa subunit iron-sulphur binding" evidence="12">
    <location>
        <begin position="329"/>
        <end position="412"/>
    </location>
</feature>
<proteinExistence type="inferred from homology"/>
<dbReference type="Proteomes" id="UP000295511">
    <property type="component" value="Unassembled WGS sequence"/>
</dbReference>
<dbReference type="GO" id="GO:0003954">
    <property type="term" value="F:NADH dehydrogenase activity"/>
    <property type="evidence" value="ECO:0007669"/>
    <property type="project" value="TreeGrafter"/>
</dbReference>
<evidence type="ECO:0000256" key="7">
    <source>
        <dbReference type="ARBA" id="ARBA00022723"/>
    </source>
</evidence>
<name>A0A4R5KYC5_9MICC</name>
<evidence type="ECO:0000256" key="1">
    <source>
        <dbReference type="ARBA" id="ARBA00001917"/>
    </source>
</evidence>